<dbReference type="InterPro" id="IPR014166">
    <property type="entry name" value="Tol-Pal_acyl-CoA_thioesterase"/>
</dbReference>
<dbReference type="Pfam" id="PF13279">
    <property type="entry name" value="4HBT_2"/>
    <property type="match status" value="1"/>
</dbReference>
<dbReference type="PIRSF" id="PIRSF003230">
    <property type="entry name" value="YbgC"/>
    <property type="match status" value="1"/>
</dbReference>
<evidence type="ECO:0000313" key="4">
    <source>
        <dbReference type="Proteomes" id="UP001069090"/>
    </source>
</evidence>
<dbReference type="InterPro" id="IPR029069">
    <property type="entry name" value="HotDog_dom_sf"/>
</dbReference>
<keyword evidence="4" id="KW-1185">Reference proteome</keyword>
<dbReference type="InterPro" id="IPR050563">
    <property type="entry name" value="4-hydroxybenzoyl-CoA_TE"/>
</dbReference>
<dbReference type="SUPFAM" id="SSF54637">
    <property type="entry name" value="Thioesterase/thiol ester dehydrase-isomerase"/>
    <property type="match status" value="1"/>
</dbReference>
<accession>A0A9J6RGJ3</accession>
<dbReference type="PANTHER" id="PTHR31793">
    <property type="entry name" value="4-HYDROXYBENZOYL-COA THIOESTERASE FAMILY MEMBER"/>
    <property type="match status" value="1"/>
</dbReference>
<evidence type="ECO:0000256" key="1">
    <source>
        <dbReference type="ARBA" id="ARBA00005953"/>
    </source>
</evidence>
<sequence>MSHNFAWPLRVYIEDTDAGGIVYYVNYLKFMERARTEYLRSLGFGKNYIFNAELMFVVQSVNTEYLKPAALDDELSVSATVIAAGACQLTMEQLIYRGSELLCRGVVKIVCVSQQGMNPKRIPKAMREALQL</sequence>
<gene>
    <name evidence="3" type="primary">ybgC</name>
    <name evidence="3" type="ORF">O0V09_00060</name>
</gene>
<dbReference type="CDD" id="cd00586">
    <property type="entry name" value="4HBT"/>
    <property type="match status" value="1"/>
</dbReference>
<dbReference type="RefSeq" id="WP_258329719.1">
    <property type="nucleotide sequence ID" value="NZ_JAPTGG010000001.1"/>
</dbReference>
<proteinExistence type="inferred from homology"/>
<comment type="caution">
    <text evidence="3">The sequence shown here is derived from an EMBL/GenBank/DDBJ whole genome shotgun (WGS) entry which is preliminary data.</text>
</comment>
<dbReference type="NCBIfam" id="TIGR02799">
    <property type="entry name" value="thio_ybgC"/>
    <property type="match status" value="1"/>
</dbReference>
<comment type="similarity">
    <text evidence="1">Belongs to the 4-hydroxybenzoyl-CoA thioesterase family.</text>
</comment>
<dbReference type="GO" id="GO:0047617">
    <property type="term" value="F:fatty acyl-CoA hydrolase activity"/>
    <property type="evidence" value="ECO:0007669"/>
    <property type="project" value="TreeGrafter"/>
</dbReference>
<dbReference type="AlphaFoldDB" id="A0A9J6RGJ3"/>
<evidence type="ECO:0000313" key="3">
    <source>
        <dbReference type="EMBL" id="MCZ0863571.1"/>
    </source>
</evidence>
<reference evidence="3 4" key="1">
    <citation type="submission" date="2022-12" db="EMBL/GenBank/DDBJ databases">
        <title>Dasania phycosphaerae sp. nov., isolated from particulate material of the south coast of Korea.</title>
        <authorList>
            <person name="Jiang Y."/>
        </authorList>
    </citation>
    <scope>NUCLEOTIDE SEQUENCE [LARGE SCALE GENOMIC DNA]</scope>
    <source>
        <strain evidence="3 4">GY-19</strain>
    </source>
</reference>
<dbReference type="InterPro" id="IPR006684">
    <property type="entry name" value="YbgC/YbaW"/>
</dbReference>
<organism evidence="3 4">
    <name type="scientific">Dasania phycosphaerae</name>
    <dbReference type="NCBI Taxonomy" id="2950436"/>
    <lineage>
        <taxon>Bacteria</taxon>
        <taxon>Pseudomonadati</taxon>
        <taxon>Pseudomonadota</taxon>
        <taxon>Gammaproteobacteria</taxon>
        <taxon>Cellvibrionales</taxon>
        <taxon>Spongiibacteraceae</taxon>
        <taxon>Dasania</taxon>
    </lineage>
</organism>
<dbReference type="Gene3D" id="3.10.129.10">
    <property type="entry name" value="Hotdog Thioesterase"/>
    <property type="match status" value="1"/>
</dbReference>
<dbReference type="EMBL" id="JAPTGG010000001">
    <property type="protein sequence ID" value="MCZ0863571.1"/>
    <property type="molecule type" value="Genomic_DNA"/>
</dbReference>
<protein>
    <submittedName>
        <fullName evidence="3">Tol-pal system-associated acyl-CoA thioesterase</fullName>
    </submittedName>
</protein>
<keyword evidence="2" id="KW-0378">Hydrolase</keyword>
<name>A0A9J6RGJ3_9GAMM</name>
<dbReference type="FunFam" id="3.10.129.10:FF:000004">
    <property type="entry name" value="Tol-pal system-associated acyl-CoA thioesterase"/>
    <property type="match status" value="1"/>
</dbReference>
<dbReference type="NCBIfam" id="TIGR00051">
    <property type="entry name" value="YbgC/FadM family acyl-CoA thioesterase"/>
    <property type="match status" value="1"/>
</dbReference>
<dbReference type="PANTHER" id="PTHR31793:SF37">
    <property type="entry name" value="ACYL-COA THIOESTER HYDROLASE YBGC"/>
    <property type="match status" value="1"/>
</dbReference>
<dbReference type="Proteomes" id="UP001069090">
    <property type="component" value="Unassembled WGS sequence"/>
</dbReference>
<evidence type="ECO:0000256" key="2">
    <source>
        <dbReference type="ARBA" id="ARBA00022801"/>
    </source>
</evidence>